<dbReference type="PANTHER" id="PTHR11640:SF134">
    <property type="entry name" value="ECHINOID, ISOFORM A-RELATED"/>
    <property type="match status" value="1"/>
</dbReference>
<name>A0A8B7PJX8_HYAAZ</name>
<evidence type="ECO:0000313" key="11">
    <source>
        <dbReference type="Proteomes" id="UP000694843"/>
    </source>
</evidence>
<feature type="domain" description="Ig-like" evidence="9">
    <location>
        <begin position="230"/>
        <end position="308"/>
    </location>
</feature>
<dbReference type="SMART" id="SM00409">
    <property type="entry name" value="IG"/>
    <property type="match status" value="7"/>
</dbReference>
<evidence type="ECO:0000256" key="1">
    <source>
        <dbReference type="ARBA" id="ARBA00004479"/>
    </source>
</evidence>
<dbReference type="InterPro" id="IPR036116">
    <property type="entry name" value="FN3_sf"/>
</dbReference>
<dbReference type="InterPro" id="IPR003599">
    <property type="entry name" value="Ig_sub"/>
</dbReference>
<keyword evidence="5" id="KW-0393">Immunoglobulin domain</keyword>
<accession>A0A8B7PJX8</accession>
<keyword evidence="4" id="KW-0325">Glycoprotein</keyword>
<feature type="region of interest" description="Disordered" evidence="6">
    <location>
        <begin position="1169"/>
        <end position="1196"/>
    </location>
</feature>
<comment type="subcellular location">
    <subcellularLocation>
        <location evidence="1">Membrane</location>
        <topology evidence="1">Single-pass type I membrane protein</topology>
    </subcellularLocation>
</comment>
<dbReference type="InterPro" id="IPR007110">
    <property type="entry name" value="Ig-like_dom"/>
</dbReference>
<dbReference type="GO" id="GO:0098609">
    <property type="term" value="P:cell-cell adhesion"/>
    <property type="evidence" value="ECO:0007669"/>
    <property type="project" value="TreeGrafter"/>
</dbReference>
<reference evidence="12" key="1">
    <citation type="submission" date="2025-08" db="UniProtKB">
        <authorList>
            <consortium name="RefSeq"/>
        </authorList>
    </citation>
    <scope>IDENTIFICATION</scope>
    <source>
        <tissue evidence="12">Whole organism</tissue>
    </source>
</reference>
<dbReference type="SUPFAM" id="SSF48726">
    <property type="entry name" value="Immunoglobulin"/>
    <property type="match status" value="6"/>
</dbReference>
<evidence type="ECO:0000256" key="8">
    <source>
        <dbReference type="SAM" id="SignalP"/>
    </source>
</evidence>
<evidence type="ECO:0000256" key="4">
    <source>
        <dbReference type="ARBA" id="ARBA00023180"/>
    </source>
</evidence>
<evidence type="ECO:0000259" key="9">
    <source>
        <dbReference type="PROSITE" id="PS50835"/>
    </source>
</evidence>
<dbReference type="Pfam" id="PF13895">
    <property type="entry name" value="Ig_2"/>
    <property type="match status" value="2"/>
</dbReference>
<dbReference type="InterPro" id="IPR003961">
    <property type="entry name" value="FN3_dom"/>
</dbReference>
<dbReference type="CTD" id="33619"/>
<dbReference type="SUPFAM" id="SSF49265">
    <property type="entry name" value="Fibronectin type III"/>
    <property type="match status" value="1"/>
</dbReference>
<feature type="domain" description="Ig-like" evidence="9">
    <location>
        <begin position="408"/>
        <end position="491"/>
    </location>
</feature>
<feature type="domain" description="Ig-like" evidence="9">
    <location>
        <begin position="315"/>
        <end position="396"/>
    </location>
</feature>
<dbReference type="CDD" id="cd00063">
    <property type="entry name" value="FN3"/>
    <property type="match status" value="1"/>
</dbReference>
<evidence type="ECO:0000313" key="12">
    <source>
        <dbReference type="RefSeq" id="XP_018026473.1"/>
    </source>
</evidence>
<dbReference type="Proteomes" id="UP000694843">
    <property type="component" value="Unplaced"/>
</dbReference>
<dbReference type="CDD" id="cd00096">
    <property type="entry name" value="Ig"/>
    <property type="match status" value="4"/>
</dbReference>
<evidence type="ECO:0000259" key="10">
    <source>
        <dbReference type="PROSITE" id="PS50853"/>
    </source>
</evidence>
<keyword evidence="7" id="KW-1133">Transmembrane helix</keyword>
<feature type="domain" description="Fibronectin type-III" evidence="10">
    <location>
        <begin position="708"/>
        <end position="801"/>
    </location>
</feature>
<evidence type="ECO:0000256" key="6">
    <source>
        <dbReference type="SAM" id="MobiDB-lite"/>
    </source>
</evidence>
<sequence length="1208" mass="134280">MSWIFSSLLLLGLWTLMVEGARREEALDVLEGRDVTLECHFSNPRLLSGVLYWMRHRNGEVDNVAFGDQALDANYRINFVESESRYDLTINRATYDRDNGMFECRSVKEGSGSVLHNTVVNLTVLIPPGSPHITPQKPKAVEGKPIELTCSSSGGSPDPQIIWYRQGSDEKLRSVLKPGGGRDEATTSVLTISPTKEDHGNEYRCVVSNRALAEGERMETSVTLDVDYYPRITIGPANPMRVERGEPATLTCEVDAKPPVKNVRWTRGKKFIDTRQTLFIEQATEEQAGRYICQADNSLGILREREVTLDVLYGPIVTVPASKDLEEGQNLVVTCNVTANPSPRTIEWYKVDDESFRQSGDILRINSVTATNQGNYVCRAVNFLAPTNQEGSDRVGNATVAVRIRHAPGKTFIKLSTPVAVLDEAVVLTCGSNPPGWPTPRYEWRRHDSETPLLVGPNYTIPKAAYADEGTYTCTPSNRLGKGTTASMPLKVYQAPSILESLPETSVESIGATDVSLTCRAQGKPEPKVRWVKDGNEILPADGLYDVAVQQSALGSNGVYTVQSKLMFQGSKRKNSNQMMARDRGIYECLFSNEVREVGTPLFLRVKHAPITVHKNNKVAFDVGENAVLVCLMQSFPNPSFQWFRGNNLIHRNDPRFATNETALQEDVYASQLYISDVTDEDYGDYTCKGENTIGEHTTTLKLQPKGPPEPPVEIQLVSIGTNSIEVKWEEGFNGGIERTKFIAQIESELGSQQEYDCQYQNPCVIRNLEEQTAYRIKVRANNIKGMSDFSAPLQVNTGVEAASIPEPEQVYFEILNRVVSFRVRSTNLLLVGQIKKKPQGTSEWEVISSEYPLSGKEYEEIAIDEKYPEEIQVRLCAVGMEMLCGPYIEAQKVDVLPARAYKSSGLQYWVGIIIGGIMALALIALILLCCCRRRKGSKLKKKAGEMEVAHRGVSSQAPPPPYYTVGRDNKAMDGSLQNGIEDVSKPSIYNSQQPFTYGQMPPSQQNNGIGYMDNSYSNSNNGGSVNSQDSLWQVKNGGVNPGNYDTNTTQPPQMTPGSDPRYPYDPMLHGGYGISGYGDYSHYPPSSPHQTPVPHQMQMAPHQQPLMGKDDNGYYPGVPQQNGYMANGDAYASVQKNRKRMDHVDGYDVSGMPDPYMDHQMDPNMAMHDNMQPQQDNKPQISFDESLESGYSTPNSRNRRIIREIIV</sequence>
<keyword evidence="2 7" id="KW-0472">Membrane</keyword>
<keyword evidence="7" id="KW-0812">Transmembrane</keyword>
<dbReference type="KEGG" id="hazt:108681903"/>
<dbReference type="InterPro" id="IPR051275">
    <property type="entry name" value="Cell_adhesion_signaling"/>
</dbReference>
<dbReference type="PROSITE" id="PS50835">
    <property type="entry name" value="IG_LIKE"/>
    <property type="match status" value="7"/>
</dbReference>
<feature type="domain" description="Ig-like" evidence="9">
    <location>
        <begin position="610"/>
        <end position="704"/>
    </location>
</feature>
<dbReference type="GO" id="GO:0050839">
    <property type="term" value="F:cell adhesion molecule binding"/>
    <property type="evidence" value="ECO:0007669"/>
    <property type="project" value="TreeGrafter"/>
</dbReference>
<dbReference type="Pfam" id="PF13927">
    <property type="entry name" value="Ig_3"/>
    <property type="match status" value="4"/>
</dbReference>
<dbReference type="SMART" id="SM00060">
    <property type="entry name" value="FN3"/>
    <property type="match status" value="1"/>
</dbReference>
<evidence type="ECO:0000256" key="3">
    <source>
        <dbReference type="ARBA" id="ARBA00023157"/>
    </source>
</evidence>
<feature type="signal peptide" evidence="8">
    <location>
        <begin position="1"/>
        <end position="20"/>
    </location>
</feature>
<feature type="compositionally biased region" description="Polar residues" evidence="6">
    <location>
        <begin position="1172"/>
        <end position="1181"/>
    </location>
</feature>
<dbReference type="FunFam" id="2.60.40.10:FF:000032">
    <property type="entry name" value="palladin isoform X1"/>
    <property type="match status" value="1"/>
</dbReference>
<dbReference type="Gene3D" id="2.60.40.10">
    <property type="entry name" value="Immunoglobulins"/>
    <property type="match status" value="8"/>
</dbReference>
<evidence type="ECO:0000256" key="2">
    <source>
        <dbReference type="ARBA" id="ARBA00023136"/>
    </source>
</evidence>
<dbReference type="Pfam" id="PF00041">
    <property type="entry name" value="fn3"/>
    <property type="match status" value="1"/>
</dbReference>
<dbReference type="InterPro" id="IPR036179">
    <property type="entry name" value="Ig-like_dom_sf"/>
</dbReference>
<dbReference type="RefSeq" id="XP_018026473.1">
    <property type="nucleotide sequence ID" value="XM_018170984.2"/>
</dbReference>
<feature type="transmembrane region" description="Helical" evidence="7">
    <location>
        <begin position="909"/>
        <end position="932"/>
    </location>
</feature>
<feature type="domain" description="Ig-like" evidence="9">
    <location>
        <begin position="131"/>
        <end position="223"/>
    </location>
</feature>
<dbReference type="GO" id="GO:0005886">
    <property type="term" value="C:plasma membrane"/>
    <property type="evidence" value="ECO:0007669"/>
    <property type="project" value="TreeGrafter"/>
</dbReference>
<proteinExistence type="predicted"/>
<keyword evidence="3" id="KW-1015">Disulfide bond</keyword>
<keyword evidence="11" id="KW-1185">Reference proteome</keyword>
<dbReference type="OrthoDB" id="5857426at2759"/>
<evidence type="ECO:0000256" key="7">
    <source>
        <dbReference type="SAM" id="Phobius"/>
    </source>
</evidence>
<dbReference type="InterPro" id="IPR003598">
    <property type="entry name" value="Ig_sub2"/>
</dbReference>
<feature type="domain" description="Ig-like" evidence="9">
    <location>
        <begin position="496"/>
        <end position="599"/>
    </location>
</feature>
<feature type="domain" description="Ig-like" evidence="9">
    <location>
        <begin position="31"/>
        <end position="121"/>
    </location>
</feature>
<keyword evidence="8" id="KW-0732">Signal</keyword>
<dbReference type="GO" id="GO:0005911">
    <property type="term" value="C:cell-cell junction"/>
    <property type="evidence" value="ECO:0007669"/>
    <property type="project" value="TreeGrafter"/>
</dbReference>
<dbReference type="SMART" id="SM00408">
    <property type="entry name" value="IGc2"/>
    <property type="match status" value="7"/>
</dbReference>
<evidence type="ECO:0000256" key="5">
    <source>
        <dbReference type="ARBA" id="ARBA00023319"/>
    </source>
</evidence>
<organism evidence="11 12">
    <name type="scientific">Hyalella azteca</name>
    <name type="common">Amphipod</name>
    <dbReference type="NCBI Taxonomy" id="294128"/>
    <lineage>
        <taxon>Eukaryota</taxon>
        <taxon>Metazoa</taxon>
        <taxon>Ecdysozoa</taxon>
        <taxon>Arthropoda</taxon>
        <taxon>Crustacea</taxon>
        <taxon>Multicrustacea</taxon>
        <taxon>Malacostraca</taxon>
        <taxon>Eumalacostraca</taxon>
        <taxon>Peracarida</taxon>
        <taxon>Amphipoda</taxon>
        <taxon>Senticaudata</taxon>
        <taxon>Talitrida</taxon>
        <taxon>Talitroidea</taxon>
        <taxon>Hyalellidae</taxon>
        <taxon>Hyalella</taxon>
    </lineage>
</organism>
<dbReference type="GeneID" id="108681903"/>
<protein>
    <submittedName>
        <fullName evidence="12">Hemicentin-2</fullName>
    </submittedName>
</protein>
<feature type="chain" id="PRO_5034372463" evidence="8">
    <location>
        <begin position="21"/>
        <end position="1208"/>
    </location>
</feature>
<dbReference type="OMA" id="TKNESCR"/>
<dbReference type="PANTHER" id="PTHR11640">
    <property type="entry name" value="NEPHRIN"/>
    <property type="match status" value="1"/>
</dbReference>
<dbReference type="AlphaFoldDB" id="A0A8B7PJX8"/>
<gene>
    <name evidence="12" type="primary">LOC108681903</name>
</gene>
<dbReference type="InterPro" id="IPR013783">
    <property type="entry name" value="Ig-like_fold"/>
</dbReference>
<dbReference type="PROSITE" id="PS50853">
    <property type="entry name" value="FN3"/>
    <property type="match status" value="1"/>
</dbReference>